<dbReference type="EMBL" id="CADEPM010000001">
    <property type="protein sequence ID" value="CAB3398255.1"/>
    <property type="molecule type" value="Genomic_DNA"/>
</dbReference>
<feature type="compositionally biased region" description="Pro residues" evidence="1">
    <location>
        <begin position="104"/>
        <end position="113"/>
    </location>
</feature>
<accession>A0A8S1EEN9</accession>
<dbReference type="Proteomes" id="UP000494206">
    <property type="component" value="Unassembled WGS sequence"/>
</dbReference>
<protein>
    <submittedName>
        <fullName evidence="3">Uncharacterized protein</fullName>
    </submittedName>
</protein>
<gene>
    <name evidence="3" type="ORF">CBOVIS_LOCUS1546</name>
</gene>
<reference evidence="3 4" key="1">
    <citation type="submission" date="2020-04" db="EMBL/GenBank/DDBJ databases">
        <authorList>
            <person name="Laetsch R D."/>
            <person name="Stevens L."/>
            <person name="Kumar S."/>
            <person name="Blaxter L. M."/>
        </authorList>
    </citation>
    <scope>NUCLEOTIDE SEQUENCE [LARGE SCALE GENOMIC DNA]</scope>
</reference>
<feature type="region of interest" description="Disordered" evidence="1">
    <location>
        <begin position="78"/>
        <end position="113"/>
    </location>
</feature>
<comment type="caution">
    <text evidence="3">The sequence shown here is derived from an EMBL/GenBank/DDBJ whole genome shotgun (WGS) entry which is preliminary data.</text>
</comment>
<feature type="transmembrane region" description="Helical" evidence="2">
    <location>
        <begin position="43"/>
        <end position="65"/>
    </location>
</feature>
<sequence>MQKENSNMVPLREMWTNSPNTRNRAIVLVSAQDADEQLMVNEIHLTVFVMLFVVFCVICFIMYFLDRYNLTGSTFFQSTGHDTRRPDTPIPLQELKAPPVSYHAPPPYTEMPV</sequence>
<organism evidence="3 4">
    <name type="scientific">Caenorhabditis bovis</name>
    <dbReference type="NCBI Taxonomy" id="2654633"/>
    <lineage>
        <taxon>Eukaryota</taxon>
        <taxon>Metazoa</taxon>
        <taxon>Ecdysozoa</taxon>
        <taxon>Nematoda</taxon>
        <taxon>Chromadorea</taxon>
        <taxon>Rhabditida</taxon>
        <taxon>Rhabditina</taxon>
        <taxon>Rhabditomorpha</taxon>
        <taxon>Rhabditoidea</taxon>
        <taxon>Rhabditidae</taxon>
        <taxon>Peloderinae</taxon>
        <taxon>Caenorhabditis</taxon>
    </lineage>
</organism>
<evidence type="ECO:0000256" key="1">
    <source>
        <dbReference type="SAM" id="MobiDB-lite"/>
    </source>
</evidence>
<evidence type="ECO:0000256" key="2">
    <source>
        <dbReference type="SAM" id="Phobius"/>
    </source>
</evidence>
<keyword evidence="2" id="KW-0472">Membrane</keyword>
<dbReference type="AlphaFoldDB" id="A0A8S1EEN9"/>
<proteinExistence type="predicted"/>
<evidence type="ECO:0000313" key="3">
    <source>
        <dbReference type="EMBL" id="CAB3398255.1"/>
    </source>
</evidence>
<keyword evidence="2" id="KW-1133">Transmembrane helix</keyword>
<keyword evidence="2" id="KW-0812">Transmembrane</keyword>
<keyword evidence="4" id="KW-1185">Reference proteome</keyword>
<name>A0A8S1EEN9_9PELO</name>
<evidence type="ECO:0000313" key="4">
    <source>
        <dbReference type="Proteomes" id="UP000494206"/>
    </source>
</evidence>